<evidence type="ECO:0000256" key="4">
    <source>
        <dbReference type="SAM" id="Phobius"/>
    </source>
</evidence>
<keyword evidence="1 4" id="KW-0812">Transmembrane</keyword>
<feature type="transmembrane region" description="Helical" evidence="4">
    <location>
        <begin position="250"/>
        <end position="272"/>
    </location>
</feature>
<dbReference type="PANTHER" id="PTHR23518:SF2">
    <property type="entry name" value="MAJOR FACILITATOR SUPERFAMILY TRANSPORTER"/>
    <property type="match status" value="1"/>
</dbReference>
<feature type="domain" description="Major facilitator superfamily (MFS) profile" evidence="5">
    <location>
        <begin position="10"/>
        <end position="392"/>
    </location>
</feature>
<dbReference type="InterPro" id="IPR020846">
    <property type="entry name" value="MFS_dom"/>
</dbReference>
<keyword evidence="2 4" id="KW-1133">Transmembrane helix</keyword>
<evidence type="ECO:0000313" key="6">
    <source>
        <dbReference type="EMBL" id="SFZ94748.1"/>
    </source>
</evidence>
<proteinExistence type="predicted"/>
<feature type="transmembrane region" description="Helical" evidence="4">
    <location>
        <begin position="142"/>
        <end position="160"/>
    </location>
</feature>
<evidence type="ECO:0000256" key="2">
    <source>
        <dbReference type="ARBA" id="ARBA00022989"/>
    </source>
</evidence>
<dbReference type="PROSITE" id="PS50850">
    <property type="entry name" value="MFS"/>
    <property type="match status" value="1"/>
</dbReference>
<dbReference type="Pfam" id="PF07690">
    <property type="entry name" value="MFS_1"/>
    <property type="match status" value="1"/>
</dbReference>
<organism evidence="6 7">
    <name type="scientific">Flaviramulus basaltis</name>
    <dbReference type="NCBI Taxonomy" id="369401"/>
    <lineage>
        <taxon>Bacteria</taxon>
        <taxon>Pseudomonadati</taxon>
        <taxon>Bacteroidota</taxon>
        <taxon>Flavobacteriia</taxon>
        <taxon>Flavobacteriales</taxon>
        <taxon>Flavobacteriaceae</taxon>
        <taxon>Flaviramulus</taxon>
    </lineage>
</organism>
<feature type="transmembrane region" description="Helical" evidence="4">
    <location>
        <begin position="166"/>
        <end position="186"/>
    </location>
</feature>
<dbReference type="STRING" id="369401.SAMN05428642_10538"/>
<evidence type="ECO:0000259" key="5">
    <source>
        <dbReference type="PROSITE" id="PS50850"/>
    </source>
</evidence>
<dbReference type="SUPFAM" id="SSF103473">
    <property type="entry name" value="MFS general substrate transporter"/>
    <property type="match status" value="1"/>
</dbReference>
<dbReference type="InterPro" id="IPR036259">
    <property type="entry name" value="MFS_trans_sf"/>
</dbReference>
<dbReference type="Proteomes" id="UP000182544">
    <property type="component" value="Unassembled WGS sequence"/>
</dbReference>
<dbReference type="GO" id="GO:0022857">
    <property type="term" value="F:transmembrane transporter activity"/>
    <property type="evidence" value="ECO:0007669"/>
    <property type="project" value="InterPro"/>
</dbReference>
<evidence type="ECO:0000313" key="7">
    <source>
        <dbReference type="Proteomes" id="UP000182544"/>
    </source>
</evidence>
<dbReference type="AlphaFoldDB" id="A0A1K2IQP0"/>
<keyword evidence="7" id="KW-1185">Reference proteome</keyword>
<accession>A0A1K2IQP0</accession>
<dbReference type="Gene3D" id="1.20.1250.20">
    <property type="entry name" value="MFS general substrate transporter like domains"/>
    <property type="match status" value="2"/>
</dbReference>
<name>A0A1K2IQP0_9FLAO</name>
<keyword evidence="3 4" id="KW-0472">Membrane</keyword>
<reference evidence="6 7" key="1">
    <citation type="submission" date="2016-10" db="EMBL/GenBank/DDBJ databases">
        <authorList>
            <person name="de Groot N.N."/>
        </authorList>
    </citation>
    <scope>NUCLEOTIDE SEQUENCE [LARGE SCALE GENOMIC DNA]</scope>
    <source>
        <strain evidence="6 7">DSM 18180</strain>
    </source>
</reference>
<dbReference type="CDD" id="cd17370">
    <property type="entry name" value="MFS_MJ1317_like"/>
    <property type="match status" value="1"/>
</dbReference>
<protein>
    <submittedName>
        <fullName evidence="6">Sugar phosphate permease</fullName>
    </submittedName>
</protein>
<feature type="transmembrane region" description="Helical" evidence="4">
    <location>
        <begin position="368"/>
        <end position="388"/>
    </location>
</feature>
<feature type="transmembrane region" description="Helical" evidence="4">
    <location>
        <begin position="219"/>
        <end position="238"/>
    </location>
</feature>
<dbReference type="EMBL" id="FPKV01000005">
    <property type="protein sequence ID" value="SFZ94748.1"/>
    <property type="molecule type" value="Genomic_DNA"/>
</dbReference>
<evidence type="ECO:0000256" key="3">
    <source>
        <dbReference type="ARBA" id="ARBA00023136"/>
    </source>
</evidence>
<feature type="transmembrane region" description="Helical" evidence="4">
    <location>
        <begin position="279"/>
        <end position="295"/>
    </location>
</feature>
<dbReference type="InterPro" id="IPR011701">
    <property type="entry name" value="MFS"/>
</dbReference>
<dbReference type="PANTHER" id="PTHR23518">
    <property type="entry name" value="C-METHYLTRANSFERASE"/>
    <property type="match status" value="1"/>
</dbReference>
<feature type="transmembrane region" description="Helical" evidence="4">
    <location>
        <begin position="339"/>
        <end position="362"/>
    </location>
</feature>
<gene>
    <name evidence="6" type="ORF">SAMN05428642_10538</name>
</gene>
<evidence type="ECO:0000256" key="1">
    <source>
        <dbReference type="ARBA" id="ARBA00022692"/>
    </source>
</evidence>
<feature type="transmembrane region" description="Helical" evidence="4">
    <location>
        <begin position="34"/>
        <end position="57"/>
    </location>
</feature>
<sequence length="392" mass="43545">MYKIKHISKTVWTLSLISLFTDTASEMLYPIMPIYLKTIGFSIVLIGILEGLAEAIAGLSKGYFGKRSDLSGKRVPFVQIGYAFSAISKPMMAFSIYPLWIFFSRTVDRFGKGIRTGARDAMLSSEATLENKGRIFGFHRSMDTFGAVLGPALALLYLYFYPENYITLFYIAFIPGVIAVITSFYLKDKPDNAVCANEKVKLFSFLSYWKTSSIKYRKLVSGLLVFALFNSSDVFLLLKAKEAGLNDTMVIGVYIFYNLIYALFAFPVGILADKIGLKKMYIIGIILFSIVYFGMSSASSLFVIGLLFLFYGIYAAATEGISKAWISQISNKNEVATAIGFYTGFQSICAMLASSLAGFIWFQFGASITFIVTGIATILIVIYFSFALKNYP</sequence>